<dbReference type="OrthoDB" id="2441833at2759"/>
<proteinExistence type="predicted"/>
<sequence>NINWLSSDLDKLTDTESSCSFSLFVKENETDYKIKDNKQSNNSKNKIKQCVITEIKDGKLKHCLNKTYRQIKQIIRM</sequence>
<comment type="caution">
    <text evidence="1">The sequence shown here is derived from an EMBL/GenBank/DDBJ whole genome shotgun (WGS) entry which is preliminary data.</text>
</comment>
<organism evidence="1 2">
    <name type="scientific">Racocetra fulgida</name>
    <dbReference type="NCBI Taxonomy" id="60492"/>
    <lineage>
        <taxon>Eukaryota</taxon>
        <taxon>Fungi</taxon>
        <taxon>Fungi incertae sedis</taxon>
        <taxon>Mucoromycota</taxon>
        <taxon>Glomeromycotina</taxon>
        <taxon>Glomeromycetes</taxon>
        <taxon>Diversisporales</taxon>
        <taxon>Gigasporaceae</taxon>
        <taxon>Racocetra</taxon>
    </lineage>
</organism>
<accession>A0A9N9I350</accession>
<dbReference type="EMBL" id="CAJVPZ010024213">
    <property type="protein sequence ID" value="CAG8718410.1"/>
    <property type="molecule type" value="Genomic_DNA"/>
</dbReference>
<name>A0A9N9I350_9GLOM</name>
<gene>
    <name evidence="1" type="ORF">RFULGI_LOCUS11293</name>
</gene>
<keyword evidence="2" id="KW-1185">Reference proteome</keyword>
<feature type="non-terminal residue" evidence="1">
    <location>
        <position position="1"/>
    </location>
</feature>
<evidence type="ECO:0000313" key="2">
    <source>
        <dbReference type="Proteomes" id="UP000789396"/>
    </source>
</evidence>
<dbReference type="Proteomes" id="UP000789396">
    <property type="component" value="Unassembled WGS sequence"/>
</dbReference>
<protein>
    <submittedName>
        <fullName evidence="1">18298_t:CDS:1</fullName>
    </submittedName>
</protein>
<reference evidence="1" key="1">
    <citation type="submission" date="2021-06" db="EMBL/GenBank/DDBJ databases">
        <authorList>
            <person name="Kallberg Y."/>
            <person name="Tangrot J."/>
            <person name="Rosling A."/>
        </authorList>
    </citation>
    <scope>NUCLEOTIDE SEQUENCE</scope>
    <source>
        <strain evidence="1">IN212</strain>
    </source>
</reference>
<evidence type="ECO:0000313" key="1">
    <source>
        <dbReference type="EMBL" id="CAG8718410.1"/>
    </source>
</evidence>
<dbReference type="AlphaFoldDB" id="A0A9N9I350"/>